<name>A0A0H3I482_PECPM</name>
<dbReference type="AlphaFoldDB" id="A0A0H3I482"/>
<dbReference type="Pfam" id="PF14085">
    <property type="entry name" value="DUF4265"/>
    <property type="match status" value="1"/>
</dbReference>
<reference evidence="1 3" key="1">
    <citation type="journal article" date="2012" name="J. Bacteriol.">
        <title>Genome sequence of Pectobacterium sp. strain SCC3193.</title>
        <authorList>
            <person name="Koskinen J.P."/>
            <person name="Laine P."/>
            <person name="Niemi O."/>
            <person name="Nykyri J."/>
            <person name="Harjunpaa H."/>
            <person name="Auvinen P."/>
            <person name="Paulin L."/>
            <person name="Pirhonen M."/>
            <person name="Palva T."/>
            <person name="Holm L."/>
        </authorList>
    </citation>
    <scope>NUCLEOTIDE SEQUENCE [LARGE SCALE GENOMIC DNA]</scope>
    <source>
        <strain evidence="1 3">SCC3193</strain>
    </source>
</reference>
<reference evidence="4" key="3">
    <citation type="submission" date="2023-07" db="EMBL/GenBank/DDBJ databases">
        <title>Identification of Pectobacterium versatile causing blackleg of potato from New York State with a whole genome sequencing approach.</title>
        <authorList>
            <person name="Ma X."/>
            <person name="Swingle B."/>
        </authorList>
    </citation>
    <scope>NUCLEOTIDE SEQUENCE [LARGE SCALE GENOMIC DNA]</scope>
    <source>
        <strain evidence="4">NY1588A</strain>
    </source>
</reference>
<dbReference type="eggNOG" id="ENOG5032CV2">
    <property type="taxonomic scope" value="Bacteria"/>
</dbReference>
<accession>A0A0H3I482</accession>
<dbReference type="EMBL" id="WABS01000049">
    <property type="protein sequence ID" value="MBI0556633.1"/>
    <property type="molecule type" value="Genomic_DNA"/>
</dbReference>
<dbReference type="HOGENOM" id="CLU_139161_0_0_6"/>
<reference evidence="1" key="2">
    <citation type="submission" date="2012-03" db="EMBL/GenBank/DDBJ databases">
        <authorList>
            <person name="Koskinen P."/>
            <person name="Laine P."/>
            <person name="Niemi O."/>
            <person name="Nykyri J."/>
            <person name="Harjunpaa H."/>
            <person name="Auvinen P."/>
            <person name="Paulin L."/>
            <person name="Pirhonen M."/>
            <person name="Palva T."/>
            <person name="Holm L."/>
        </authorList>
    </citation>
    <scope>NUCLEOTIDE SEQUENCE</scope>
    <source>
        <strain evidence="1">SCC3193</strain>
    </source>
</reference>
<evidence type="ECO:0000313" key="1">
    <source>
        <dbReference type="EMBL" id="AFI88660.1"/>
    </source>
</evidence>
<gene>
    <name evidence="1" type="ordered locus">W5S_0534</name>
    <name evidence="2" type="ORF">F6Q06_19385</name>
</gene>
<evidence type="ECO:0000313" key="3">
    <source>
        <dbReference type="Proteomes" id="UP000008044"/>
    </source>
</evidence>
<evidence type="ECO:0000313" key="2">
    <source>
        <dbReference type="EMBL" id="MBI0556633.1"/>
    </source>
</evidence>
<organism evidence="1 3">
    <name type="scientific">Pectobacterium parmentieri</name>
    <dbReference type="NCBI Taxonomy" id="1905730"/>
    <lineage>
        <taxon>Bacteria</taxon>
        <taxon>Pseudomonadati</taxon>
        <taxon>Pseudomonadota</taxon>
        <taxon>Gammaproteobacteria</taxon>
        <taxon>Enterobacterales</taxon>
        <taxon>Pectobacteriaceae</taxon>
        <taxon>Pectobacterium</taxon>
    </lineage>
</organism>
<dbReference type="PATRIC" id="fig|1166016.3.peg.537"/>
<evidence type="ECO:0000313" key="4">
    <source>
        <dbReference type="Proteomes" id="UP001194579"/>
    </source>
</evidence>
<keyword evidence="4" id="KW-1185">Reference proteome</keyword>
<dbReference type="Proteomes" id="UP001194579">
    <property type="component" value="Unassembled WGS sequence"/>
</dbReference>
<sequence length="154" mass="17668">MLVHIYVANNDDGPVFEQLPVREIEKETYELLSSPGLALNLARGDIFRIKDKHTHPEVLKRGGNFCIHIYADELPPEDITRLEDEVLSQLNGTLDGIFEGNLTLAVPARNGMDKIADVLDAFREKTGIEWYFSNIYKNIDDDEDETLLYWWLDS</sequence>
<proteinExistence type="predicted"/>
<dbReference type="EMBL" id="CP003415">
    <property type="protein sequence ID" value="AFI88660.1"/>
    <property type="molecule type" value="Genomic_DNA"/>
</dbReference>
<protein>
    <submittedName>
        <fullName evidence="2">DUF4265 domain-containing protein</fullName>
    </submittedName>
    <submittedName>
        <fullName evidence="1">Integron gene cassette protein</fullName>
    </submittedName>
</protein>
<dbReference type="KEGG" id="pec:W5S_0534"/>
<dbReference type="InterPro" id="IPR025361">
    <property type="entry name" value="DUF4265"/>
</dbReference>
<dbReference type="Proteomes" id="UP000008044">
    <property type="component" value="Chromosome"/>
</dbReference>
<reference evidence="2" key="4">
    <citation type="submission" date="2024-05" db="EMBL/GenBank/DDBJ databases">
        <title>Identification of Pectobacterium versatile causing blackleg of potato from New York State with a whole genome sequencing approach.</title>
        <authorList>
            <person name="Ma X."/>
            <person name="Swingle B."/>
        </authorList>
    </citation>
    <scope>NUCLEOTIDE SEQUENCE</scope>
    <source>
        <strain evidence="2">NY1588A</strain>
    </source>
</reference>
<dbReference type="RefSeq" id="WP_014698654.1">
    <property type="nucleotide sequence ID" value="NC_017845.1"/>
</dbReference>